<dbReference type="SUPFAM" id="SSF46565">
    <property type="entry name" value="Chaperone J-domain"/>
    <property type="match status" value="1"/>
</dbReference>
<sequence>MGDFYATLGVSREASPDEIRSAFRRLARLYHPDVSQLPDAAARFAEITAAYRVLGNPELRARYDRGESVAPPPPRPRESRRRRAARARAYKIRIESIINDMLEAERREAEFRAEAVLFVVVGWFSTLAATAVQPSLLFGPDDLVVRLVLWGACLFSLWFLGRRLWVMLEHYTYRQTLLSVTAPSVPAQPFSRSAVVGLLLAGYASALVIGYWLGTLVNRRPNALFPVFDAVHDGLLFPPITLLLLSALHRWERALRRA</sequence>
<proteinExistence type="predicted"/>
<dbReference type="Proteomes" id="UP000677668">
    <property type="component" value="Chromosome 1"/>
</dbReference>
<dbReference type="PRINTS" id="PR00625">
    <property type="entry name" value="JDOMAIN"/>
</dbReference>
<feature type="region of interest" description="Disordered" evidence="3">
    <location>
        <begin position="64"/>
        <end position="83"/>
    </location>
</feature>
<feature type="transmembrane region" description="Helical" evidence="4">
    <location>
        <begin position="115"/>
        <end position="137"/>
    </location>
</feature>
<evidence type="ECO:0000256" key="2">
    <source>
        <dbReference type="SAM" id="Coils"/>
    </source>
</evidence>
<dbReference type="InterPro" id="IPR001623">
    <property type="entry name" value="DnaJ_domain"/>
</dbReference>
<feature type="coiled-coil region" evidence="2">
    <location>
        <begin position="87"/>
        <end position="114"/>
    </location>
</feature>
<dbReference type="PANTHER" id="PTHR43096:SF52">
    <property type="entry name" value="DNAJ HOMOLOG 1, MITOCHONDRIAL-RELATED"/>
    <property type="match status" value="1"/>
</dbReference>
<keyword evidence="1" id="KW-0143">Chaperone</keyword>
<reference evidence="6 7" key="1">
    <citation type="submission" date="2021-03" db="EMBL/GenBank/DDBJ databases">
        <title>Genomic and phenotypic characterization of Chloracidobacterium isolates provides evidence for multiple species.</title>
        <authorList>
            <person name="Saini M.K."/>
            <person name="Costas A.M.G."/>
            <person name="Tank M."/>
            <person name="Bryant D.A."/>
        </authorList>
    </citation>
    <scope>NUCLEOTIDE SEQUENCE [LARGE SCALE GENOMIC DNA]</scope>
    <source>
        <strain evidence="6 7">N</strain>
    </source>
</reference>
<evidence type="ECO:0000259" key="5">
    <source>
        <dbReference type="PROSITE" id="PS50076"/>
    </source>
</evidence>
<dbReference type="Gene3D" id="1.10.287.110">
    <property type="entry name" value="DnaJ domain"/>
    <property type="match status" value="1"/>
</dbReference>
<keyword evidence="4" id="KW-0812">Transmembrane</keyword>
<dbReference type="RefSeq" id="WP_211421926.1">
    <property type="nucleotide sequence ID" value="NZ_CP072642.1"/>
</dbReference>
<dbReference type="PROSITE" id="PS50076">
    <property type="entry name" value="DNAJ_2"/>
    <property type="match status" value="1"/>
</dbReference>
<name>A0ABX8B373_9BACT</name>
<feature type="transmembrane region" description="Helical" evidence="4">
    <location>
        <begin position="234"/>
        <end position="251"/>
    </location>
</feature>
<accession>A0ABX8B373</accession>
<feature type="transmembrane region" description="Helical" evidence="4">
    <location>
        <begin position="194"/>
        <end position="214"/>
    </location>
</feature>
<gene>
    <name evidence="6" type="ORF">J8C05_09280</name>
</gene>
<evidence type="ECO:0000313" key="6">
    <source>
        <dbReference type="EMBL" id="QUV93556.1"/>
    </source>
</evidence>
<protein>
    <submittedName>
        <fullName evidence="6">DnaJ domain-containing protein</fullName>
    </submittedName>
</protein>
<dbReference type="PANTHER" id="PTHR43096">
    <property type="entry name" value="DNAJ HOMOLOG 1, MITOCHONDRIAL-RELATED"/>
    <property type="match status" value="1"/>
</dbReference>
<evidence type="ECO:0000313" key="7">
    <source>
        <dbReference type="Proteomes" id="UP000677668"/>
    </source>
</evidence>
<organism evidence="6 7">
    <name type="scientific">Chloracidobacterium sp. N</name>
    <dbReference type="NCBI Taxonomy" id="2821540"/>
    <lineage>
        <taxon>Bacteria</taxon>
        <taxon>Pseudomonadati</taxon>
        <taxon>Acidobacteriota</taxon>
        <taxon>Terriglobia</taxon>
        <taxon>Terriglobales</taxon>
        <taxon>Acidobacteriaceae</taxon>
        <taxon>Chloracidobacterium</taxon>
        <taxon>Chloracidobacterium aggregatum</taxon>
    </lineage>
</organism>
<dbReference type="CDD" id="cd06257">
    <property type="entry name" value="DnaJ"/>
    <property type="match status" value="1"/>
</dbReference>
<dbReference type="InterPro" id="IPR036869">
    <property type="entry name" value="J_dom_sf"/>
</dbReference>
<keyword evidence="4" id="KW-1133">Transmembrane helix</keyword>
<keyword evidence="4" id="KW-0472">Membrane</keyword>
<keyword evidence="2" id="KW-0175">Coiled coil</keyword>
<feature type="transmembrane region" description="Helical" evidence="4">
    <location>
        <begin position="143"/>
        <end position="161"/>
    </location>
</feature>
<keyword evidence="7" id="KW-1185">Reference proteome</keyword>
<evidence type="ECO:0000256" key="1">
    <source>
        <dbReference type="ARBA" id="ARBA00023186"/>
    </source>
</evidence>
<evidence type="ECO:0000256" key="3">
    <source>
        <dbReference type="SAM" id="MobiDB-lite"/>
    </source>
</evidence>
<evidence type="ECO:0000256" key="4">
    <source>
        <dbReference type="SAM" id="Phobius"/>
    </source>
</evidence>
<feature type="domain" description="J" evidence="5">
    <location>
        <begin position="3"/>
        <end position="67"/>
    </location>
</feature>
<dbReference type="Pfam" id="PF00226">
    <property type="entry name" value="DnaJ"/>
    <property type="match status" value="1"/>
</dbReference>
<dbReference type="SMART" id="SM00271">
    <property type="entry name" value="DnaJ"/>
    <property type="match status" value="1"/>
</dbReference>
<dbReference type="EMBL" id="CP072642">
    <property type="protein sequence ID" value="QUV93556.1"/>
    <property type="molecule type" value="Genomic_DNA"/>
</dbReference>